<evidence type="ECO:0000313" key="1">
    <source>
        <dbReference type="EMBL" id="GFR00175.1"/>
    </source>
</evidence>
<sequence>MGGNLNCKGTDMKCKIHRHCIRRDEVLSLFICEVPEIENLAVYQEKFPKCGHLKRLKLLLAFCGRRELWPVAGKFSLEYFILFINVKLSHSDGQRERETFYSNDLLL</sequence>
<protein>
    <submittedName>
        <fullName evidence="1">Uncharacterized protein</fullName>
    </submittedName>
</protein>
<gene>
    <name evidence="1" type="ORF">TNCT_469991</name>
</gene>
<dbReference type="Proteomes" id="UP000887116">
    <property type="component" value="Unassembled WGS sequence"/>
</dbReference>
<keyword evidence="2" id="KW-1185">Reference proteome</keyword>
<comment type="caution">
    <text evidence="1">The sequence shown here is derived from an EMBL/GenBank/DDBJ whole genome shotgun (WGS) entry which is preliminary data.</text>
</comment>
<name>A0A8X6L8A3_TRICU</name>
<accession>A0A8X6L8A3</accession>
<proteinExistence type="predicted"/>
<dbReference type="AlphaFoldDB" id="A0A8X6L8A3"/>
<reference evidence="1" key="1">
    <citation type="submission" date="2020-07" db="EMBL/GenBank/DDBJ databases">
        <title>Multicomponent nature underlies the extraordinary mechanical properties of spider dragline silk.</title>
        <authorList>
            <person name="Kono N."/>
            <person name="Nakamura H."/>
            <person name="Mori M."/>
            <person name="Yoshida Y."/>
            <person name="Ohtoshi R."/>
            <person name="Malay A.D."/>
            <person name="Moran D.A.P."/>
            <person name="Tomita M."/>
            <person name="Numata K."/>
            <person name="Arakawa K."/>
        </authorList>
    </citation>
    <scope>NUCLEOTIDE SEQUENCE</scope>
</reference>
<dbReference type="EMBL" id="BMAO01005255">
    <property type="protein sequence ID" value="GFR00175.1"/>
    <property type="molecule type" value="Genomic_DNA"/>
</dbReference>
<evidence type="ECO:0000313" key="2">
    <source>
        <dbReference type="Proteomes" id="UP000887116"/>
    </source>
</evidence>
<organism evidence="1 2">
    <name type="scientific">Trichonephila clavata</name>
    <name type="common">Joro spider</name>
    <name type="synonym">Nephila clavata</name>
    <dbReference type="NCBI Taxonomy" id="2740835"/>
    <lineage>
        <taxon>Eukaryota</taxon>
        <taxon>Metazoa</taxon>
        <taxon>Ecdysozoa</taxon>
        <taxon>Arthropoda</taxon>
        <taxon>Chelicerata</taxon>
        <taxon>Arachnida</taxon>
        <taxon>Araneae</taxon>
        <taxon>Araneomorphae</taxon>
        <taxon>Entelegynae</taxon>
        <taxon>Araneoidea</taxon>
        <taxon>Nephilidae</taxon>
        <taxon>Trichonephila</taxon>
    </lineage>
</organism>